<evidence type="ECO:0000256" key="8">
    <source>
        <dbReference type="ARBA" id="ARBA00060041"/>
    </source>
</evidence>
<comment type="function">
    <text evidence="8 10 11">Involved in peptidoglycan biosynthesis. Transports lipid-linked peptidoglycan precursors from the inner to the outer leaflet of the cytoplasmic membrane.</text>
</comment>
<organism evidence="12 13">
    <name type="scientific">Legionella santicrucis</name>
    <dbReference type="NCBI Taxonomy" id="45074"/>
    <lineage>
        <taxon>Bacteria</taxon>
        <taxon>Pseudomonadati</taxon>
        <taxon>Pseudomonadota</taxon>
        <taxon>Gammaproteobacteria</taxon>
        <taxon>Legionellales</taxon>
        <taxon>Legionellaceae</taxon>
        <taxon>Legionella</taxon>
    </lineage>
</organism>
<feature type="transmembrane region" description="Helical" evidence="10">
    <location>
        <begin position="103"/>
        <end position="126"/>
    </location>
</feature>
<dbReference type="PANTHER" id="PTHR47019">
    <property type="entry name" value="LIPID II FLIPPASE MURJ"/>
    <property type="match status" value="1"/>
</dbReference>
<keyword evidence="6 10" id="KW-1133">Transmembrane helix</keyword>
<dbReference type="RefSeq" id="WP_058515530.1">
    <property type="nucleotide sequence ID" value="NZ_CAAAIH010000001.1"/>
</dbReference>
<feature type="transmembrane region" description="Helical" evidence="10">
    <location>
        <begin position="366"/>
        <end position="384"/>
    </location>
</feature>
<dbReference type="GO" id="GO:0034204">
    <property type="term" value="P:lipid translocation"/>
    <property type="evidence" value="ECO:0007669"/>
    <property type="project" value="TreeGrafter"/>
</dbReference>
<dbReference type="InterPro" id="IPR051050">
    <property type="entry name" value="Lipid_II_flippase_MurJ/MviN"/>
</dbReference>
<feature type="transmembrane region" description="Helical" evidence="10">
    <location>
        <begin position="40"/>
        <end position="58"/>
    </location>
</feature>
<comment type="subcellular location">
    <subcellularLocation>
        <location evidence="10">Cell inner membrane</location>
        <topology evidence="10">Multi-pass membrane protein</topology>
    </subcellularLocation>
    <subcellularLocation>
        <location evidence="1">Cell membrane</location>
        <topology evidence="1">Multi-pass membrane protein</topology>
    </subcellularLocation>
</comment>
<dbReference type="OrthoDB" id="9816572at2"/>
<dbReference type="CDD" id="cd13123">
    <property type="entry name" value="MATE_MurJ_like"/>
    <property type="match status" value="1"/>
</dbReference>
<evidence type="ECO:0000256" key="4">
    <source>
        <dbReference type="ARBA" id="ARBA00022960"/>
    </source>
</evidence>
<dbReference type="STRING" id="45074.Lsan_3623"/>
<comment type="caution">
    <text evidence="12">The sequence shown here is derived from an EMBL/GenBank/DDBJ whole genome shotgun (WGS) entry which is preliminary data.</text>
</comment>
<dbReference type="Proteomes" id="UP000054703">
    <property type="component" value="Unassembled WGS sequence"/>
</dbReference>
<dbReference type="GO" id="GO:0071555">
    <property type="term" value="P:cell wall organization"/>
    <property type="evidence" value="ECO:0007669"/>
    <property type="project" value="UniProtKB-UniRule"/>
</dbReference>
<evidence type="ECO:0000256" key="3">
    <source>
        <dbReference type="ARBA" id="ARBA00022692"/>
    </source>
</evidence>
<dbReference type="GO" id="GO:0008360">
    <property type="term" value="P:regulation of cell shape"/>
    <property type="evidence" value="ECO:0007669"/>
    <property type="project" value="UniProtKB-UniRule"/>
</dbReference>
<evidence type="ECO:0000256" key="5">
    <source>
        <dbReference type="ARBA" id="ARBA00022984"/>
    </source>
</evidence>
<evidence type="ECO:0000256" key="9">
    <source>
        <dbReference type="ARBA" id="ARBA00061532"/>
    </source>
</evidence>
<dbReference type="GO" id="GO:0015648">
    <property type="term" value="F:lipid-linked peptidoglycan transporter activity"/>
    <property type="evidence" value="ECO:0007669"/>
    <property type="project" value="UniProtKB-UniRule"/>
</dbReference>
<feature type="transmembrane region" description="Helical" evidence="10">
    <location>
        <begin position="16"/>
        <end position="34"/>
    </location>
</feature>
<dbReference type="EMBL" id="LNYU01000091">
    <property type="protein sequence ID" value="KTD53213.1"/>
    <property type="molecule type" value="Genomic_DNA"/>
</dbReference>
<comment type="pathway">
    <text evidence="10">Cell wall biogenesis; peptidoglycan biosynthesis.</text>
</comment>
<accession>A0A0W0Y8G1</accession>
<evidence type="ECO:0000256" key="2">
    <source>
        <dbReference type="ARBA" id="ARBA00022475"/>
    </source>
</evidence>
<evidence type="ECO:0000256" key="10">
    <source>
        <dbReference type="HAMAP-Rule" id="MF_02078"/>
    </source>
</evidence>
<comment type="similarity">
    <text evidence="9 10 11">Belongs to the MurJ/MviN family.</text>
</comment>
<feature type="transmembrane region" description="Helical" evidence="10">
    <location>
        <begin position="326"/>
        <end position="346"/>
    </location>
</feature>
<dbReference type="Pfam" id="PF03023">
    <property type="entry name" value="MurJ"/>
    <property type="match status" value="1"/>
</dbReference>
<feature type="transmembrane region" description="Helical" evidence="10">
    <location>
        <begin position="287"/>
        <end position="305"/>
    </location>
</feature>
<evidence type="ECO:0000256" key="7">
    <source>
        <dbReference type="ARBA" id="ARBA00023136"/>
    </source>
</evidence>
<feature type="transmembrane region" description="Helical" evidence="10">
    <location>
        <begin position="202"/>
        <end position="222"/>
    </location>
</feature>
<keyword evidence="13" id="KW-1185">Reference proteome</keyword>
<dbReference type="PRINTS" id="PR01806">
    <property type="entry name" value="VIRFACTRMVIN"/>
</dbReference>
<feature type="transmembrane region" description="Helical" evidence="10">
    <location>
        <begin position="242"/>
        <end position="267"/>
    </location>
</feature>
<keyword evidence="7 10" id="KW-0472">Membrane</keyword>
<evidence type="ECO:0000313" key="12">
    <source>
        <dbReference type="EMBL" id="KTD53213.1"/>
    </source>
</evidence>
<dbReference type="InterPro" id="IPR004268">
    <property type="entry name" value="MurJ"/>
</dbReference>
<keyword evidence="5 10" id="KW-0573">Peptidoglycan synthesis</keyword>
<feature type="transmembrane region" description="Helical" evidence="10">
    <location>
        <begin position="146"/>
        <end position="164"/>
    </location>
</feature>
<feature type="transmembrane region" description="Helical" evidence="10">
    <location>
        <begin position="171"/>
        <end position="190"/>
    </location>
</feature>
<evidence type="ECO:0000256" key="1">
    <source>
        <dbReference type="ARBA" id="ARBA00004651"/>
    </source>
</evidence>
<keyword evidence="4 10" id="KW-0133">Cell shape</keyword>
<keyword evidence="2 10" id="KW-1003">Cell membrane</keyword>
<keyword evidence="10" id="KW-0997">Cell inner membrane</keyword>
<dbReference type="UniPathway" id="UPA00219"/>
<feature type="transmembrane region" description="Helical" evidence="10">
    <location>
        <begin position="421"/>
        <end position="442"/>
    </location>
</feature>
<name>A0A0W0Y8G1_9GAMM</name>
<dbReference type="PATRIC" id="fig|45074.5.peg.3892"/>
<dbReference type="HAMAP" id="MF_02078">
    <property type="entry name" value="MurJ_MviN"/>
    <property type="match status" value="1"/>
</dbReference>
<evidence type="ECO:0000256" key="6">
    <source>
        <dbReference type="ARBA" id="ARBA00022989"/>
    </source>
</evidence>
<gene>
    <name evidence="10" type="primary">murJ</name>
    <name evidence="12" type="ORF">Lsan_3623</name>
</gene>
<evidence type="ECO:0000256" key="11">
    <source>
        <dbReference type="PIRNR" id="PIRNR002869"/>
    </source>
</evidence>
<reference evidence="12 13" key="1">
    <citation type="submission" date="2015-11" db="EMBL/GenBank/DDBJ databases">
        <title>Genomic analysis of 38 Legionella species identifies large and diverse effector repertoires.</title>
        <authorList>
            <person name="Burstein D."/>
            <person name="Amaro F."/>
            <person name="Zusman T."/>
            <person name="Lifshitz Z."/>
            <person name="Cohen O."/>
            <person name="Gilbert J.A."/>
            <person name="Pupko T."/>
            <person name="Shuman H.A."/>
            <person name="Segal G."/>
        </authorList>
    </citation>
    <scope>NUCLEOTIDE SEQUENCE [LARGE SCALE GENOMIC DNA]</scope>
    <source>
        <strain evidence="12 13">SC-63-C7</strain>
    </source>
</reference>
<protein>
    <recommendedName>
        <fullName evidence="10">Probable lipid II flippase MurJ</fullName>
    </recommendedName>
</protein>
<dbReference type="PANTHER" id="PTHR47019:SF1">
    <property type="entry name" value="LIPID II FLIPPASE MURJ"/>
    <property type="match status" value="1"/>
</dbReference>
<dbReference type="NCBIfam" id="TIGR01695">
    <property type="entry name" value="murJ_mviN"/>
    <property type="match status" value="1"/>
</dbReference>
<evidence type="ECO:0000313" key="13">
    <source>
        <dbReference type="Proteomes" id="UP000054703"/>
    </source>
</evidence>
<dbReference type="AlphaFoldDB" id="A0A0W0Y8G1"/>
<feature type="transmembrane region" description="Helical" evidence="10">
    <location>
        <begin position="494"/>
        <end position="514"/>
    </location>
</feature>
<keyword evidence="10 11" id="KW-0813">Transport</keyword>
<dbReference type="GO" id="GO:0009252">
    <property type="term" value="P:peptidoglycan biosynthetic process"/>
    <property type="evidence" value="ECO:0007669"/>
    <property type="project" value="UniProtKB-UniRule"/>
</dbReference>
<proteinExistence type="inferred from homology"/>
<keyword evidence="3 10" id="KW-0812">Transmembrane</keyword>
<keyword evidence="10 11" id="KW-0961">Cell wall biogenesis/degradation</keyword>
<feature type="transmembrane region" description="Helical" evidence="10">
    <location>
        <begin position="454"/>
        <end position="474"/>
    </location>
</feature>
<feature type="transmembrane region" description="Helical" evidence="10">
    <location>
        <begin position="396"/>
        <end position="415"/>
    </location>
</feature>
<dbReference type="GO" id="GO:0005886">
    <property type="term" value="C:plasma membrane"/>
    <property type="evidence" value="ECO:0007669"/>
    <property type="project" value="UniProtKB-SubCell"/>
</dbReference>
<dbReference type="PIRSF" id="PIRSF002869">
    <property type="entry name" value="MviN"/>
    <property type="match status" value="1"/>
</dbReference>
<sequence>MSATDAEIMVPKRQSLLRSTTLVSVMTFISRVVGFVRDMVLANFFGAQAGMDAFFVAFRIPNFMRRLFAEGAFAQAFVPVLAEYQKTRTPEDVRVFIARIAGYLGSILSVVTLIGIFAAPVIIFLFAPGFSHDSSRALLATEMLRITFPFLMLVSLTAMAGAVLNTYGYFAIPAFTPVLLNICMILAAIYLCPHLPTPVVGLAWGVLIAGIIQLIFQIPFLYQRNLLVRPRVVRDDAGVNKVLKLMIPALFGVSIAQLNLMVDSIFASFLKVGSVSWLYYTDRLTDFPLGVFGVAVATVILPHLSRRYSEQSISQYSSALDWGLRLILLIGIPAGLGLCLFAMPLITSCFAYGKFTVYDVLQTQKSLITLGAGVPAFMMVKVLASGFYAQQDISTPVKVGAICMVMNTLLCFLFIRHFAHAGLTLASALAGYINCGSLLFLLIKRGVFKPSPGWLKYSIQLICANIAISVYLIFTTETVSYWLSFSPIKRLSVLSLHVLVVVVIYLLVLGLTGLRASHFRGQVKE</sequence>